<reference evidence="7 8" key="1">
    <citation type="submission" date="2020-07" db="EMBL/GenBank/DDBJ databases">
        <title>Genomic Encyclopedia of Type Strains, Phase IV (KMG-V): Genome sequencing to study the core and pangenomes of soil and plant-associated prokaryotes.</title>
        <authorList>
            <person name="Whitman W."/>
        </authorList>
    </citation>
    <scope>NUCLEOTIDE SEQUENCE [LARGE SCALE GENOMIC DNA]</scope>
    <source>
        <strain evidence="7 8">X4EP2</strain>
    </source>
</reference>
<dbReference type="Gene3D" id="1.10.150.130">
    <property type="match status" value="1"/>
</dbReference>
<proteinExistence type="predicted"/>
<dbReference type="InterPro" id="IPR050090">
    <property type="entry name" value="Tyrosine_recombinase_XerCD"/>
</dbReference>
<dbReference type="Proteomes" id="UP000589520">
    <property type="component" value="Unassembled WGS sequence"/>
</dbReference>
<sequence>MIFEQVYKSSKVIHRHRLAPLCAEREQYLRHMLEEGYSHRTLTNAASYMLHAIQILGLRELRVVHQEEIEKAAEFWAEYRGPFRDPGHSQYGSPRSFIKYICAWFRFNGKLALSPDPPFHEQTHAFSNALRSTYGLAAVTARGYSNRAQGFLTWLAAQGGNMETVSLADIDKFVVAKRAEGCRPRSIANQCKALRSFFRFAEMRGWCVPNLAPTIRIPRIPKSEPRPTGPTWTQVRQLLKLTEGNDPEHIRARALLLLFTVYGLRASEVINLRLEDFDWQSEVFTIRRAKHGGTQQYPIQYEVGEAILKYLRHVRPRVDDRHVFLGERRPWGPLQHGTMWRTVSRRLGALGIELRHHGPHALRHACATRLLQKGSSLKEIADFLGHRNTKSVGIYAKCDIAALRKVAAFRLGGLR</sequence>
<evidence type="ECO:0000313" key="7">
    <source>
        <dbReference type="EMBL" id="NYF79698.1"/>
    </source>
</evidence>
<keyword evidence="8" id="KW-1185">Reference proteome</keyword>
<dbReference type="GO" id="GO:0015074">
    <property type="term" value="P:DNA integration"/>
    <property type="evidence" value="ECO:0007669"/>
    <property type="project" value="UniProtKB-KW"/>
</dbReference>
<dbReference type="AlphaFoldDB" id="A0A7Y9PIF4"/>
<dbReference type="InterPro" id="IPR013762">
    <property type="entry name" value="Integrase-like_cat_sf"/>
</dbReference>
<dbReference type="Pfam" id="PF00589">
    <property type="entry name" value="Phage_integrase"/>
    <property type="match status" value="1"/>
</dbReference>
<evidence type="ECO:0000259" key="5">
    <source>
        <dbReference type="PROSITE" id="PS51898"/>
    </source>
</evidence>
<dbReference type="InterPro" id="IPR044068">
    <property type="entry name" value="CB"/>
</dbReference>
<evidence type="ECO:0000256" key="3">
    <source>
        <dbReference type="ARBA" id="ARBA00023172"/>
    </source>
</evidence>
<dbReference type="PANTHER" id="PTHR30349:SF90">
    <property type="entry name" value="TYROSINE RECOMBINASE XERD"/>
    <property type="match status" value="1"/>
</dbReference>
<dbReference type="InterPro" id="IPR010998">
    <property type="entry name" value="Integrase_recombinase_N"/>
</dbReference>
<keyword evidence="2 4" id="KW-0238">DNA-binding</keyword>
<protein>
    <submittedName>
        <fullName evidence="7">Site-specific recombinase XerD</fullName>
    </submittedName>
</protein>
<gene>
    <name evidence="7" type="ORF">HDF17_002018</name>
</gene>
<dbReference type="PROSITE" id="PS51900">
    <property type="entry name" value="CB"/>
    <property type="match status" value="1"/>
</dbReference>
<organism evidence="7 8">
    <name type="scientific">Granulicella arctica</name>
    <dbReference type="NCBI Taxonomy" id="940613"/>
    <lineage>
        <taxon>Bacteria</taxon>
        <taxon>Pseudomonadati</taxon>
        <taxon>Acidobacteriota</taxon>
        <taxon>Terriglobia</taxon>
        <taxon>Terriglobales</taxon>
        <taxon>Acidobacteriaceae</taxon>
        <taxon>Granulicella</taxon>
    </lineage>
</organism>
<evidence type="ECO:0000259" key="6">
    <source>
        <dbReference type="PROSITE" id="PS51900"/>
    </source>
</evidence>
<dbReference type="Pfam" id="PF02899">
    <property type="entry name" value="Phage_int_SAM_1"/>
    <property type="match status" value="1"/>
</dbReference>
<dbReference type="Gene3D" id="1.10.443.10">
    <property type="entry name" value="Intergrase catalytic core"/>
    <property type="match status" value="1"/>
</dbReference>
<dbReference type="InterPro" id="IPR004107">
    <property type="entry name" value="Integrase_SAM-like_N"/>
</dbReference>
<dbReference type="SUPFAM" id="SSF56349">
    <property type="entry name" value="DNA breaking-rejoining enzymes"/>
    <property type="match status" value="1"/>
</dbReference>
<dbReference type="PROSITE" id="PS51898">
    <property type="entry name" value="TYR_RECOMBINASE"/>
    <property type="match status" value="1"/>
</dbReference>
<dbReference type="InterPro" id="IPR011010">
    <property type="entry name" value="DNA_brk_join_enz"/>
</dbReference>
<keyword evidence="3" id="KW-0233">DNA recombination</keyword>
<feature type="domain" description="Tyr recombinase" evidence="5">
    <location>
        <begin position="223"/>
        <end position="408"/>
    </location>
</feature>
<dbReference type="PANTHER" id="PTHR30349">
    <property type="entry name" value="PHAGE INTEGRASE-RELATED"/>
    <property type="match status" value="1"/>
</dbReference>
<comment type="caution">
    <text evidence="7">The sequence shown here is derived from an EMBL/GenBank/DDBJ whole genome shotgun (WGS) entry which is preliminary data.</text>
</comment>
<dbReference type="RefSeq" id="WP_179490538.1">
    <property type="nucleotide sequence ID" value="NZ_JACCCW010000002.1"/>
</dbReference>
<evidence type="ECO:0000256" key="4">
    <source>
        <dbReference type="PROSITE-ProRule" id="PRU01248"/>
    </source>
</evidence>
<dbReference type="GO" id="GO:0003677">
    <property type="term" value="F:DNA binding"/>
    <property type="evidence" value="ECO:0007669"/>
    <property type="project" value="UniProtKB-UniRule"/>
</dbReference>
<dbReference type="InterPro" id="IPR002104">
    <property type="entry name" value="Integrase_catalytic"/>
</dbReference>
<name>A0A7Y9PIF4_9BACT</name>
<feature type="domain" description="Core-binding (CB)" evidence="6">
    <location>
        <begin position="117"/>
        <end position="202"/>
    </location>
</feature>
<evidence type="ECO:0000313" key="8">
    <source>
        <dbReference type="Proteomes" id="UP000589520"/>
    </source>
</evidence>
<evidence type="ECO:0000256" key="1">
    <source>
        <dbReference type="ARBA" id="ARBA00022908"/>
    </source>
</evidence>
<evidence type="ECO:0000256" key="2">
    <source>
        <dbReference type="ARBA" id="ARBA00023125"/>
    </source>
</evidence>
<dbReference type="CDD" id="cd01188">
    <property type="entry name" value="INT_RitA_C_like"/>
    <property type="match status" value="1"/>
</dbReference>
<keyword evidence="1" id="KW-0229">DNA integration</keyword>
<dbReference type="EMBL" id="JACCCW010000002">
    <property type="protein sequence ID" value="NYF79698.1"/>
    <property type="molecule type" value="Genomic_DNA"/>
</dbReference>
<accession>A0A7Y9PIF4</accession>
<dbReference type="GO" id="GO:0006310">
    <property type="term" value="P:DNA recombination"/>
    <property type="evidence" value="ECO:0007669"/>
    <property type="project" value="UniProtKB-KW"/>
</dbReference>